<dbReference type="PANTHER" id="PTHR23163:SF0">
    <property type="entry name" value="E3 UBIQUITIN-PROTEIN LIGASE BRE1"/>
    <property type="match status" value="1"/>
</dbReference>
<dbReference type="AlphaFoldDB" id="A0A9P5PEJ0"/>
<dbReference type="Gene3D" id="3.30.40.10">
    <property type="entry name" value="Zinc/RING finger domain, C3HC4 (zinc finger)"/>
    <property type="match status" value="1"/>
</dbReference>
<comment type="pathway">
    <text evidence="3 15">Protein modification; protein ubiquitination.</text>
</comment>
<dbReference type="PANTHER" id="PTHR23163">
    <property type="entry name" value="RING FINGER PROTEIN-RELATED"/>
    <property type="match status" value="1"/>
</dbReference>
<keyword evidence="20" id="KW-1185">Reference proteome</keyword>
<dbReference type="InterPro" id="IPR013956">
    <property type="entry name" value="E3_ubiquit_lig_Bre1"/>
</dbReference>
<keyword evidence="11 15" id="KW-0175">Coiled coil</keyword>
<evidence type="ECO:0000256" key="16">
    <source>
        <dbReference type="SAM" id="Coils"/>
    </source>
</evidence>
<evidence type="ECO:0000313" key="19">
    <source>
        <dbReference type="EMBL" id="KAF9060655.1"/>
    </source>
</evidence>
<dbReference type="InterPro" id="IPR013083">
    <property type="entry name" value="Znf_RING/FYVE/PHD"/>
</dbReference>
<dbReference type="GO" id="GO:0033503">
    <property type="term" value="C:HULC complex"/>
    <property type="evidence" value="ECO:0007669"/>
    <property type="project" value="TreeGrafter"/>
</dbReference>
<dbReference type="InterPro" id="IPR058643">
    <property type="entry name" value="BRE1-like_CC"/>
</dbReference>
<feature type="region of interest" description="Disordered" evidence="17">
    <location>
        <begin position="227"/>
        <end position="261"/>
    </location>
</feature>
<protein>
    <recommendedName>
        <fullName evidence="15">E3 ubiquitin protein ligase</fullName>
        <ecNumber evidence="15">2.3.2.27</ecNumber>
    </recommendedName>
</protein>
<comment type="caution">
    <text evidence="19">The sequence shown here is derived from an EMBL/GenBank/DDBJ whole genome shotgun (WGS) entry which is preliminary data.</text>
</comment>
<feature type="coiled-coil region" evidence="16">
    <location>
        <begin position="196"/>
        <end position="223"/>
    </location>
</feature>
<comment type="similarity">
    <text evidence="4 15">Belongs to the BRE1 family.</text>
</comment>
<evidence type="ECO:0000256" key="13">
    <source>
        <dbReference type="ARBA" id="ARBA00059679"/>
    </source>
</evidence>
<dbReference type="EC" id="2.3.2.27" evidence="15"/>
<name>A0A9P5PEJ0_9AGAR</name>
<feature type="domain" description="RING-type" evidence="18">
    <location>
        <begin position="752"/>
        <end position="790"/>
    </location>
</feature>
<keyword evidence="7 14" id="KW-0863">Zinc-finger</keyword>
<evidence type="ECO:0000256" key="15">
    <source>
        <dbReference type="RuleBase" id="RU365038"/>
    </source>
</evidence>
<dbReference type="GO" id="GO:0016567">
    <property type="term" value="P:protein ubiquitination"/>
    <property type="evidence" value="ECO:0007669"/>
    <property type="project" value="UniProtKB-UniRule"/>
</dbReference>
<dbReference type="Pfam" id="PF26095">
    <property type="entry name" value="CC_Bre1"/>
    <property type="match status" value="1"/>
</dbReference>
<evidence type="ECO:0000256" key="14">
    <source>
        <dbReference type="PROSITE-ProRule" id="PRU00175"/>
    </source>
</evidence>
<dbReference type="SMART" id="SM00184">
    <property type="entry name" value="RING"/>
    <property type="match status" value="1"/>
</dbReference>
<evidence type="ECO:0000256" key="9">
    <source>
        <dbReference type="ARBA" id="ARBA00022833"/>
    </source>
</evidence>
<accession>A0A9P5PEJ0</accession>
<sequence>MSETRKRSHSVDDDKVILKKHIISDDNGSPKVNGLGTGQNDDVEPTGDDKLELFRKEAIYRRMLHYSRQSEASQKRISELEERKNTCEAGLAAMTACWMQLVDAIRVLVPESSEMSPSTEDLKDLFELSRYVSDDSMPELNSALDKSAHATQELVSKLVQKGSSQVSHDSALKLYQKTQSECGALRSQVGVLQVRLSESQELERTLRQQLADEQNRVQRLKSRTVQANLPKAGMGSIEASETTEDAPIKPSSPSVSGLPNGDVPNRMQEEWEERDARHVRQLREQDKTIEELRKVKAALEIEVKLVRFGRLSDVKEEVMKSPFYQRVLQRSANAINAASLKEDELKQIRSEFADYKVQRVKYEKELRDDSATAINDTLALIARRDADNARLREERDQRAADIHERRSKETVRIASCEEYKSLAASRADRILTLESQLQRAKVKLAANVNREDIVNFLLETPDKDIQFVDHLQARLADTEARLSALEEALLKLKRDHPDVAQHMQSEAEALQKLTQATSQLTKYQNVYGELSGSSSDQMARELQRKEEEIRRLRLLDSQHAQAESALYTEIEKLSSAWETLDGQVKNKVFDLSAMEERLTRATVDRAKSDNKYYAAVREKDTIEGERKSALRSLERQSKAFELLRQSEGLAREQTEVHEAQIKSHANKVLELQEKASEGSKMAEIVRMDAMSTSRLALEKERLNVQSKAKFDSTRHKNKSEDPNAELMVRLDIFEKRLVHSIVVPDVQSVLKCSTCNLNFRDTVLTKCSHTFCKPCVDARISSRQRKCPACGAAFAQSEVVKLFRQ</sequence>
<evidence type="ECO:0000256" key="3">
    <source>
        <dbReference type="ARBA" id="ARBA00004906"/>
    </source>
</evidence>
<evidence type="ECO:0000256" key="4">
    <source>
        <dbReference type="ARBA" id="ARBA00005555"/>
    </source>
</evidence>
<evidence type="ECO:0000256" key="7">
    <source>
        <dbReference type="ARBA" id="ARBA00022771"/>
    </source>
</evidence>
<evidence type="ECO:0000256" key="10">
    <source>
        <dbReference type="ARBA" id="ARBA00022853"/>
    </source>
</evidence>
<comment type="catalytic activity">
    <reaction evidence="1 15">
        <text>S-ubiquitinyl-[E2 ubiquitin-conjugating enzyme]-L-cysteine + [acceptor protein]-L-lysine = [E2 ubiquitin-conjugating enzyme]-L-cysteine + N(6)-ubiquitinyl-[acceptor protein]-L-lysine.</text>
        <dbReference type="EC" id="2.3.2.27"/>
    </reaction>
</comment>
<evidence type="ECO:0000256" key="11">
    <source>
        <dbReference type="ARBA" id="ARBA00023054"/>
    </source>
</evidence>
<evidence type="ECO:0000256" key="12">
    <source>
        <dbReference type="ARBA" id="ARBA00023242"/>
    </source>
</evidence>
<keyword evidence="6 15" id="KW-0479">Metal-binding</keyword>
<dbReference type="GO" id="GO:0008270">
    <property type="term" value="F:zinc ion binding"/>
    <property type="evidence" value="ECO:0007669"/>
    <property type="project" value="UniProtKB-KW"/>
</dbReference>
<evidence type="ECO:0000256" key="17">
    <source>
        <dbReference type="SAM" id="MobiDB-lite"/>
    </source>
</evidence>
<comment type="subcellular location">
    <subcellularLocation>
        <location evidence="2 15">Nucleus</location>
    </subcellularLocation>
</comment>
<dbReference type="GO" id="GO:0005634">
    <property type="term" value="C:nucleus"/>
    <property type="evidence" value="ECO:0007669"/>
    <property type="project" value="UniProtKB-SubCell"/>
</dbReference>
<keyword evidence="9 15" id="KW-0862">Zinc</keyword>
<evidence type="ECO:0000313" key="20">
    <source>
        <dbReference type="Proteomes" id="UP000772434"/>
    </source>
</evidence>
<dbReference type="GO" id="GO:0061630">
    <property type="term" value="F:ubiquitin protein ligase activity"/>
    <property type="evidence" value="ECO:0007669"/>
    <property type="project" value="UniProtKB-EC"/>
</dbReference>
<reference evidence="19" key="1">
    <citation type="submission" date="2020-11" db="EMBL/GenBank/DDBJ databases">
        <authorList>
            <consortium name="DOE Joint Genome Institute"/>
            <person name="Ahrendt S."/>
            <person name="Riley R."/>
            <person name="Andreopoulos W."/>
            <person name="Labutti K."/>
            <person name="Pangilinan J."/>
            <person name="Ruiz-Duenas F.J."/>
            <person name="Barrasa J.M."/>
            <person name="Sanchez-Garcia M."/>
            <person name="Camarero S."/>
            <person name="Miyauchi S."/>
            <person name="Serrano A."/>
            <person name="Linde D."/>
            <person name="Babiker R."/>
            <person name="Drula E."/>
            <person name="Ayuso-Fernandez I."/>
            <person name="Pacheco R."/>
            <person name="Padilla G."/>
            <person name="Ferreira P."/>
            <person name="Barriuso J."/>
            <person name="Kellner H."/>
            <person name="Castanera R."/>
            <person name="Alfaro M."/>
            <person name="Ramirez L."/>
            <person name="Pisabarro A.G."/>
            <person name="Kuo A."/>
            <person name="Tritt A."/>
            <person name="Lipzen A."/>
            <person name="He G."/>
            <person name="Yan M."/>
            <person name="Ng V."/>
            <person name="Cullen D."/>
            <person name="Martin F."/>
            <person name="Rosso M.-N."/>
            <person name="Henrissat B."/>
            <person name="Hibbett D."/>
            <person name="Martinez A.T."/>
            <person name="Grigoriev I.V."/>
        </authorList>
    </citation>
    <scope>NUCLEOTIDE SEQUENCE</scope>
    <source>
        <strain evidence="19">AH 40177</strain>
    </source>
</reference>
<gene>
    <name evidence="19" type="ORF">BDP27DRAFT_1236457</name>
</gene>
<dbReference type="PROSITE" id="PS00518">
    <property type="entry name" value="ZF_RING_1"/>
    <property type="match status" value="1"/>
</dbReference>
<keyword evidence="5 15" id="KW-0808">Transferase</keyword>
<evidence type="ECO:0000256" key="5">
    <source>
        <dbReference type="ARBA" id="ARBA00022679"/>
    </source>
</evidence>
<dbReference type="InterPro" id="IPR001841">
    <property type="entry name" value="Znf_RING"/>
</dbReference>
<dbReference type="CDD" id="cd16499">
    <property type="entry name" value="RING-HC_Bre1-like"/>
    <property type="match status" value="1"/>
</dbReference>
<dbReference type="PROSITE" id="PS50089">
    <property type="entry name" value="ZF_RING_2"/>
    <property type="match status" value="1"/>
</dbReference>
<evidence type="ECO:0000256" key="2">
    <source>
        <dbReference type="ARBA" id="ARBA00004123"/>
    </source>
</evidence>
<feature type="coiled-coil region" evidence="16">
    <location>
        <begin position="468"/>
        <end position="495"/>
    </location>
</feature>
<dbReference type="InterPro" id="IPR017907">
    <property type="entry name" value="Znf_RING_CS"/>
</dbReference>
<evidence type="ECO:0000256" key="6">
    <source>
        <dbReference type="ARBA" id="ARBA00022723"/>
    </source>
</evidence>
<feature type="region of interest" description="Disordered" evidence="17">
    <location>
        <begin position="20"/>
        <end position="47"/>
    </location>
</feature>
<comment type="function">
    <text evidence="13">E3 ubiquitin-protein ligase that mediates monoubiquitination of histone H2B to form H2BK123ub1. H2BK123ub1 gives a specific tag for epigenetic transcriptional activation and is also a prerequisite for H3K4me and H3K79me formation.</text>
</comment>
<dbReference type="Proteomes" id="UP000772434">
    <property type="component" value="Unassembled WGS sequence"/>
</dbReference>
<evidence type="ECO:0000256" key="8">
    <source>
        <dbReference type="ARBA" id="ARBA00022786"/>
    </source>
</evidence>
<keyword evidence="12 15" id="KW-0539">Nucleus</keyword>
<dbReference type="Pfam" id="PF00097">
    <property type="entry name" value="zf-C3HC4"/>
    <property type="match status" value="1"/>
</dbReference>
<dbReference type="InterPro" id="IPR018957">
    <property type="entry name" value="Znf_C3HC4_RING-type"/>
</dbReference>
<dbReference type="Pfam" id="PF08647">
    <property type="entry name" value="BRE1"/>
    <property type="match status" value="1"/>
</dbReference>
<keyword evidence="8 15" id="KW-0833">Ubl conjugation pathway</keyword>
<dbReference type="SUPFAM" id="SSF57850">
    <property type="entry name" value="RING/U-box"/>
    <property type="match status" value="1"/>
</dbReference>
<evidence type="ECO:0000259" key="18">
    <source>
        <dbReference type="PROSITE" id="PS50089"/>
    </source>
</evidence>
<keyword evidence="10 15" id="KW-0156">Chromatin regulator</keyword>
<dbReference type="OrthoDB" id="10266039at2759"/>
<proteinExistence type="inferred from homology"/>
<organism evidence="19 20">
    <name type="scientific">Rhodocollybia butyracea</name>
    <dbReference type="NCBI Taxonomy" id="206335"/>
    <lineage>
        <taxon>Eukaryota</taxon>
        <taxon>Fungi</taxon>
        <taxon>Dikarya</taxon>
        <taxon>Basidiomycota</taxon>
        <taxon>Agaricomycotina</taxon>
        <taxon>Agaricomycetes</taxon>
        <taxon>Agaricomycetidae</taxon>
        <taxon>Agaricales</taxon>
        <taxon>Marasmiineae</taxon>
        <taxon>Omphalotaceae</taxon>
        <taxon>Rhodocollybia</taxon>
    </lineage>
</organism>
<evidence type="ECO:0000256" key="1">
    <source>
        <dbReference type="ARBA" id="ARBA00000900"/>
    </source>
</evidence>
<dbReference type="GO" id="GO:0006325">
    <property type="term" value="P:chromatin organization"/>
    <property type="evidence" value="ECO:0007669"/>
    <property type="project" value="UniProtKB-KW"/>
</dbReference>
<dbReference type="EMBL" id="JADNRY010000233">
    <property type="protein sequence ID" value="KAF9060655.1"/>
    <property type="molecule type" value="Genomic_DNA"/>
</dbReference>